<dbReference type="EMBL" id="JANPWB010000006">
    <property type="protein sequence ID" value="KAJ1174925.1"/>
    <property type="molecule type" value="Genomic_DNA"/>
</dbReference>
<sequence>MFLYTLRCMNKAILGVWYFMQCVAPVAPAQPTLLFCLFTGGRSQPSTGGASLCVSILAAAGVPTTIPLEAQARVTAAHQASITSTVSAKTGPDGEPGGSAEARQSPATAPAPSCAKQAPPRRPPQQASPSTGESRQATARAAL</sequence>
<dbReference type="Proteomes" id="UP001066276">
    <property type="component" value="Chromosome 3_2"/>
</dbReference>
<feature type="region of interest" description="Disordered" evidence="1">
    <location>
        <begin position="79"/>
        <end position="143"/>
    </location>
</feature>
<organism evidence="3 4">
    <name type="scientific">Pleurodeles waltl</name>
    <name type="common">Iberian ribbed newt</name>
    <dbReference type="NCBI Taxonomy" id="8319"/>
    <lineage>
        <taxon>Eukaryota</taxon>
        <taxon>Metazoa</taxon>
        <taxon>Chordata</taxon>
        <taxon>Craniata</taxon>
        <taxon>Vertebrata</taxon>
        <taxon>Euteleostomi</taxon>
        <taxon>Amphibia</taxon>
        <taxon>Batrachia</taxon>
        <taxon>Caudata</taxon>
        <taxon>Salamandroidea</taxon>
        <taxon>Salamandridae</taxon>
        <taxon>Pleurodelinae</taxon>
        <taxon>Pleurodeles</taxon>
    </lineage>
</organism>
<keyword evidence="2" id="KW-0732">Signal</keyword>
<feature type="chain" id="PRO_5043753739" evidence="2">
    <location>
        <begin position="29"/>
        <end position="143"/>
    </location>
</feature>
<keyword evidence="4" id="KW-1185">Reference proteome</keyword>
<evidence type="ECO:0000256" key="1">
    <source>
        <dbReference type="SAM" id="MobiDB-lite"/>
    </source>
</evidence>
<reference evidence="3" key="1">
    <citation type="journal article" date="2022" name="bioRxiv">
        <title>Sequencing and chromosome-scale assembly of the giantPleurodeles waltlgenome.</title>
        <authorList>
            <person name="Brown T."/>
            <person name="Elewa A."/>
            <person name="Iarovenko S."/>
            <person name="Subramanian E."/>
            <person name="Araus A.J."/>
            <person name="Petzold A."/>
            <person name="Susuki M."/>
            <person name="Suzuki K.-i.T."/>
            <person name="Hayashi T."/>
            <person name="Toyoda A."/>
            <person name="Oliveira C."/>
            <person name="Osipova E."/>
            <person name="Leigh N.D."/>
            <person name="Simon A."/>
            <person name="Yun M.H."/>
        </authorList>
    </citation>
    <scope>NUCLEOTIDE SEQUENCE</scope>
    <source>
        <strain evidence="3">20211129_DDA</strain>
        <tissue evidence="3">Liver</tissue>
    </source>
</reference>
<comment type="caution">
    <text evidence="3">The sequence shown here is derived from an EMBL/GenBank/DDBJ whole genome shotgun (WGS) entry which is preliminary data.</text>
</comment>
<feature type="signal peptide" evidence="2">
    <location>
        <begin position="1"/>
        <end position="28"/>
    </location>
</feature>
<evidence type="ECO:0000256" key="2">
    <source>
        <dbReference type="SAM" id="SignalP"/>
    </source>
</evidence>
<name>A0AAV7TE90_PLEWA</name>
<protein>
    <submittedName>
        <fullName evidence="3">Uncharacterized protein</fullName>
    </submittedName>
</protein>
<evidence type="ECO:0000313" key="4">
    <source>
        <dbReference type="Proteomes" id="UP001066276"/>
    </source>
</evidence>
<accession>A0AAV7TE90</accession>
<dbReference type="AlphaFoldDB" id="A0AAV7TE90"/>
<gene>
    <name evidence="3" type="ORF">NDU88_000216</name>
</gene>
<feature type="compositionally biased region" description="Polar residues" evidence="1">
    <location>
        <begin position="79"/>
        <end position="88"/>
    </location>
</feature>
<proteinExistence type="predicted"/>
<evidence type="ECO:0000313" key="3">
    <source>
        <dbReference type="EMBL" id="KAJ1174925.1"/>
    </source>
</evidence>